<comment type="pathway">
    <text evidence="11">Phospholipid metabolism; phosphatidylethanolamine biosynthesis; phosphatidylethanolamine from CDP-diacylglycerol: step 2/2.</text>
</comment>
<gene>
    <name evidence="11" type="primary">psd</name>
    <name evidence="13" type="ORF">A6A40_08405</name>
</gene>
<keyword evidence="3 11" id="KW-0210">Decarboxylase</keyword>
<keyword evidence="8 11" id="KW-0456">Lyase</keyword>
<keyword evidence="12" id="KW-0812">Transmembrane</keyword>
<evidence type="ECO:0000256" key="7">
    <source>
        <dbReference type="ARBA" id="ARBA00023209"/>
    </source>
</evidence>
<comment type="similarity">
    <text evidence="11">Belongs to the phosphatidylserine decarboxylase family. PSD-A subfamily.</text>
</comment>
<evidence type="ECO:0000313" key="13">
    <source>
        <dbReference type="EMBL" id="ANC91929.2"/>
    </source>
</evidence>
<comment type="function">
    <text evidence="11">Catalyzes the formation of phosphatidylethanolamine (PtdEtn) from phosphatidylserine (PtdSer).</text>
</comment>
<evidence type="ECO:0000256" key="8">
    <source>
        <dbReference type="ARBA" id="ARBA00023239"/>
    </source>
</evidence>
<dbReference type="AlphaFoldDB" id="A0A160JG63"/>
<comment type="subcellular location">
    <subcellularLocation>
        <location evidence="11">Cell membrane</location>
        <topology evidence="11">Peripheral membrane protein</topology>
    </subcellularLocation>
</comment>
<reference evidence="13 14" key="1">
    <citation type="journal article" date="2013" name="Int. J. Syst. Evol. Microbiol.">
        <title>Azospirillum humicireducens sp. nov., a nitrogen-fixing bacterium isolated from a microbial fuel cell.</title>
        <authorList>
            <person name="Zhou S."/>
            <person name="Han L."/>
            <person name="Wang Y."/>
            <person name="Yang G."/>
            <person name="Zhuang L."/>
            <person name="Hu P."/>
        </authorList>
    </citation>
    <scope>NUCLEOTIDE SEQUENCE [LARGE SCALE GENOMIC DNA]</scope>
    <source>
        <strain evidence="13 14">SgZ-5</strain>
    </source>
</reference>
<evidence type="ECO:0000256" key="10">
    <source>
        <dbReference type="ARBA" id="ARBA00023317"/>
    </source>
</evidence>
<comment type="catalytic activity">
    <reaction evidence="11">
        <text>a 1,2-diacyl-sn-glycero-3-phospho-L-serine + H(+) = a 1,2-diacyl-sn-glycero-3-phosphoethanolamine + CO2</text>
        <dbReference type="Rhea" id="RHEA:20828"/>
        <dbReference type="ChEBI" id="CHEBI:15378"/>
        <dbReference type="ChEBI" id="CHEBI:16526"/>
        <dbReference type="ChEBI" id="CHEBI:57262"/>
        <dbReference type="ChEBI" id="CHEBI:64612"/>
        <dbReference type="EC" id="4.1.1.65"/>
    </reaction>
</comment>
<accession>A0A160JG63</accession>
<dbReference type="GO" id="GO:0005886">
    <property type="term" value="C:plasma membrane"/>
    <property type="evidence" value="ECO:0007669"/>
    <property type="project" value="UniProtKB-SubCell"/>
</dbReference>
<dbReference type="Proteomes" id="UP000077405">
    <property type="component" value="Chromosome"/>
</dbReference>
<comment type="cofactor">
    <cofactor evidence="11">
        <name>pyruvate</name>
        <dbReference type="ChEBI" id="CHEBI:15361"/>
    </cofactor>
    <text evidence="11">Binds 1 pyruvoyl group covalently per subunit.</text>
</comment>
<organism evidence="13 14">
    <name type="scientific">Azospirillum humicireducens</name>
    <dbReference type="NCBI Taxonomy" id="1226968"/>
    <lineage>
        <taxon>Bacteria</taxon>
        <taxon>Pseudomonadati</taxon>
        <taxon>Pseudomonadota</taxon>
        <taxon>Alphaproteobacteria</taxon>
        <taxon>Rhodospirillales</taxon>
        <taxon>Azospirillaceae</taxon>
        <taxon>Azospirillum</taxon>
    </lineage>
</organism>
<feature type="active site" description="Schiff-base intermediate with substrate; via pyruvic acid" evidence="11">
    <location>
        <position position="203"/>
    </location>
</feature>
<dbReference type="Pfam" id="PF02666">
    <property type="entry name" value="PS_Dcarbxylase"/>
    <property type="match status" value="1"/>
</dbReference>
<dbReference type="PANTHER" id="PTHR35809">
    <property type="entry name" value="ARCHAETIDYLSERINE DECARBOXYLASE PROENZYME-RELATED"/>
    <property type="match status" value="1"/>
</dbReference>
<sequence length="246" mass="26949">MAVRCGLKIRRKQAMSAIDTVVVPIHRAGWPFIAGFAVVSLVLGLAVWAPLGWIGLVLTLWCAYFFRDPDRVTPTRPGLLVSPADGRVTMIVRAVPPKELGMGDKPLTRISVFLNVFNVHVNRVPADGTIVAAEYHKGTFVNAALDKASDENERMAFRHRLPDGREIAYVQIAGLVARRILWWVKAGQEVKAGERFGLIRFGSRTDIYLPDGVAPLVCVGQTAIGGETILADLDGTEAQRQGDVRR</sequence>
<dbReference type="KEGG" id="ahu:A6A40_08405"/>
<keyword evidence="6 11" id="KW-0865">Zymogen</keyword>
<evidence type="ECO:0000256" key="5">
    <source>
        <dbReference type="ARBA" id="ARBA00023136"/>
    </source>
</evidence>
<evidence type="ECO:0000256" key="3">
    <source>
        <dbReference type="ARBA" id="ARBA00022793"/>
    </source>
</evidence>
<comment type="PTM">
    <text evidence="11">Is synthesized initially as an inactive proenzyme. Formation of the active enzyme involves a self-maturation process in which the active site pyruvoyl group is generated from an internal serine residue via an autocatalytic post-translational modification. Two non-identical subunits are generated from the proenzyme in this reaction, and the pyruvate is formed at the N-terminus of the alpha chain, which is derived from the carboxyl end of the proenzyme. The post-translation cleavage follows an unusual pathway, termed non-hydrolytic serinolysis, in which the side chain hydroxyl group of the serine supplies its oxygen atom to form the C-terminus of the beta chain, while the remainder of the serine residue undergoes an oxidative deamination to produce ammonia and the pyruvoyl prosthetic group on the alpha chain.</text>
</comment>
<feature type="modified residue" description="Pyruvic acid (Ser); by autocatalysis" evidence="11">
    <location>
        <position position="203"/>
    </location>
</feature>
<dbReference type="EMBL" id="CP015285">
    <property type="protein sequence ID" value="ANC91929.2"/>
    <property type="molecule type" value="Genomic_DNA"/>
</dbReference>
<evidence type="ECO:0000256" key="12">
    <source>
        <dbReference type="SAM" id="Phobius"/>
    </source>
</evidence>
<evidence type="ECO:0000256" key="4">
    <source>
        <dbReference type="ARBA" id="ARBA00023098"/>
    </source>
</evidence>
<dbReference type="EC" id="4.1.1.65" evidence="11"/>
<feature type="transmembrane region" description="Helical" evidence="12">
    <location>
        <begin position="45"/>
        <end position="66"/>
    </location>
</feature>
<dbReference type="NCBIfam" id="NF003679">
    <property type="entry name" value="PRK05305.1-3"/>
    <property type="match status" value="1"/>
</dbReference>
<evidence type="ECO:0000256" key="2">
    <source>
        <dbReference type="ARBA" id="ARBA00022516"/>
    </source>
</evidence>
<dbReference type="NCBIfam" id="NF003678">
    <property type="entry name" value="PRK05305.1-2"/>
    <property type="match status" value="1"/>
</dbReference>
<evidence type="ECO:0000256" key="9">
    <source>
        <dbReference type="ARBA" id="ARBA00023264"/>
    </source>
</evidence>
<keyword evidence="14" id="KW-1185">Reference proteome</keyword>
<protein>
    <recommendedName>
        <fullName evidence="11">Phosphatidylserine decarboxylase proenzyme</fullName>
        <ecNumber evidence="11">4.1.1.65</ecNumber>
    </recommendedName>
    <component>
        <recommendedName>
            <fullName evidence="11">Phosphatidylserine decarboxylase alpha chain</fullName>
        </recommendedName>
    </component>
    <component>
        <recommendedName>
            <fullName evidence="11">Phosphatidylserine decarboxylase beta chain</fullName>
        </recommendedName>
    </component>
</protein>
<dbReference type="NCBIfam" id="NF003677">
    <property type="entry name" value="PRK05305.1-1"/>
    <property type="match status" value="1"/>
</dbReference>
<keyword evidence="10 11" id="KW-0670">Pyruvate</keyword>
<evidence type="ECO:0000256" key="1">
    <source>
        <dbReference type="ARBA" id="ARBA00022475"/>
    </source>
</evidence>
<dbReference type="OrthoDB" id="9790893at2"/>
<keyword evidence="12" id="KW-1133">Transmembrane helix</keyword>
<feature type="chain" id="PRO_5023557022" description="Phosphatidylserine decarboxylase beta chain" evidence="11">
    <location>
        <begin position="1"/>
        <end position="202"/>
    </location>
</feature>
<dbReference type="HAMAP" id="MF_00664">
    <property type="entry name" value="PS_decarb_PSD_A"/>
    <property type="match status" value="1"/>
</dbReference>
<dbReference type="PANTHER" id="PTHR35809:SF1">
    <property type="entry name" value="ARCHAETIDYLSERINE DECARBOXYLASE PROENZYME-RELATED"/>
    <property type="match status" value="1"/>
</dbReference>
<evidence type="ECO:0000256" key="11">
    <source>
        <dbReference type="HAMAP-Rule" id="MF_00664"/>
    </source>
</evidence>
<keyword evidence="7 11" id="KW-0594">Phospholipid biosynthesis</keyword>
<evidence type="ECO:0000256" key="6">
    <source>
        <dbReference type="ARBA" id="ARBA00023145"/>
    </source>
</evidence>
<keyword evidence="4 11" id="KW-0443">Lipid metabolism</keyword>
<keyword evidence="9 11" id="KW-1208">Phospholipid metabolism</keyword>
<feature type="transmembrane region" description="Helical" evidence="12">
    <location>
        <begin position="21"/>
        <end position="39"/>
    </location>
</feature>
<dbReference type="GO" id="GO:0004609">
    <property type="term" value="F:phosphatidylserine decarboxylase activity"/>
    <property type="evidence" value="ECO:0007669"/>
    <property type="project" value="UniProtKB-UniRule"/>
</dbReference>
<feature type="site" description="Cleavage (non-hydrolytic); by autocatalysis" evidence="11">
    <location>
        <begin position="202"/>
        <end position="203"/>
    </location>
</feature>
<proteinExistence type="inferred from homology"/>
<name>A0A160JG63_9PROT</name>
<keyword evidence="2 11" id="KW-0444">Lipid biosynthesis</keyword>
<dbReference type="STRING" id="1226968.A6A40_08405"/>
<keyword evidence="1 11" id="KW-1003">Cell membrane</keyword>
<keyword evidence="5 11" id="KW-0472">Membrane</keyword>
<dbReference type="UniPathway" id="UPA00558">
    <property type="reaction ID" value="UER00616"/>
</dbReference>
<feature type="chain" id="PRO_5023557023" description="Phosphatidylserine decarboxylase alpha chain" evidence="11">
    <location>
        <begin position="203"/>
        <end position="246"/>
    </location>
</feature>
<comment type="subunit">
    <text evidence="11">Heterodimer of a large membrane-associated beta subunit and a small pyruvoyl-containing alpha subunit.</text>
</comment>
<dbReference type="InterPro" id="IPR003817">
    <property type="entry name" value="PS_Dcarbxylase"/>
</dbReference>
<evidence type="ECO:0000313" key="14">
    <source>
        <dbReference type="Proteomes" id="UP000077405"/>
    </source>
</evidence>
<dbReference type="GO" id="GO:0006646">
    <property type="term" value="P:phosphatidylethanolamine biosynthetic process"/>
    <property type="evidence" value="ECO:0007669"/>
    <property type="project" value="UniProtKB-UniRule"/>
</dbReference>
<dbReference type="InterPro" id="IPR033175">
    <property type="entry name" value="PSD-A"/>
</dbReference>